<dbReference type="AlphaFoldDB" id="A0A344TCR2"/>
<dbReference type="OrthoDB" id="1093345at2"/>
<sequence length="908" mass="103559">MKRRGLIVVIALVVFLSGWWGFQRWQMYSASVWKLLPENAFFLIQSRHLQDTTYKVQRGGIEMREVPLLNLAARQVDMFRQLSDDKVRVENLLKGQSITYVLQKTAGGRFAYLVFLPMEAFQSYAWLEAPASKNVRVTSHIHSGQKIYDVTNPLSEPIFAYTFFNNFLVSCVSGDVLEDWVRFAQSPLRTTNTSRFESIKQEGSELSIYLDNVVLSEAIRRDAATSPDAGLLYFLSFLPGTEGLHLDKFFSSKNPTLTSQGKKVKLEGYVEALNDQKASPLNHTFFIPNTTAVMYRLGFENSDNFVRKLRPQLEALSTDSVNRSRKQLLNLIGNARLDTFYRSFNKELILCQLEPNNSLTKGQIILQQVQPKNGLEPFFRRLSVLFNKNTGTPFEPFQGGYVYNINWHELPAVLFGGLFKGFPKCYVAFHKNFVVYANDSQVLKDYLIDLEYQRTWANSSLYNTFLKTTLGASNLTFIVNPRKSKEYMGTGFMNYLFTNLNYDITEKLPFDQLVFQSAYKNGKAYSSLTFGRLNKATSAKTLNKVFLQQEKTFETPPAGGIYLVRNYPSSLEKTIVVTPSRELQNPLLEENKRKITQLDAPIVGDIYSVDFLSIGRLQYVFATQKSLNVIDEDDRQRYQSLPPITLPAGRTIRSFQRLESGIEGSFRFLVIDTEGFLYLWNSPNQAPVVLNRSRPFVDLLLPINEVEYMGKRHFLFTQGSGQVGLISESGVIPSPYKLELNTNFTGPFFGVFAPENGTTTLIGISKYGELFEITLGGQVKRKVQLFRSDPTSFFRARAAINNRDWILFRESETQFAVLDKQGKELFSAQGLIPFRNNVQYHFLGSEVKFLSVKSGNFTTLYNLNGTQIGDKPIPSEIPIRVNLVEGYNKLLIHSYANKKLQTWSLKIR</sequence>
<accession>A0A344TCR2</accession>
<evidence type="ECO:0000313" key="2">
    <source>
        <dbReference type="Proteomes" id="UP000251993"/>
    </source>
</evidence>
<protein>
    <submittedName>
        <fullName evidence="1">Uncharacterized protein</fullName>
    </submittedName>
</protein>
<dbReference type="KEGG" id="run:DR864_01165"/>
<organism evidence="1 2">
    <name type="scientific">Runella rosea</name>
    <dbReference type="NCBI Taxonomy" id="2259595"/>
    <lineage>
        <taxon>Bacteria</taxon>
        <taxon>Pseudomonadati</taxon>
        <taxon>Bacteroidota</taxon>
        <taxon>Cytophagia</taxon>
        <taxon>Cytophagales</taxon>
        <taxon>Spirosomataceae</taxon>
        <taxon>Runella</taxon>
    </lineage>
</organism>
<gene>
    <name evidence="1" type="ORF">DR864_01165</name>
</gene>
<dbReference type="EMBL" id="CP030850">
    <property type="protein sequence ID" value="AXE16433.1"/>
    <property type="molecule type" value="Genomic_DNA"/>
</dbReference>
<evidence type="ECO:0000313" key="1">
    <source>
        <dbReference type="EMBL" id="AXE16433.1"/>
    </source>
</evidence>
<dbReference type="RefSeq" id="WP_114065220.1">
    <property type="nucleotide sequence ID" value="NZ_CP030850.1"/>
</dbReference>
<name>A0A344TCR2_9BACT</name>
<reference evidence="1 2" key="1">
    <citation type="submission" date="2018-07" db="EMBL/GenBank/DDBJ databases">
        <title>Genome sequencing of Runella.</title>
        <authorList>
            <person name="Baek M.-G."/>
            <person name="Yi H."/>
        </authorList>
    </citation>
    <scope>NUCLEOTIDE SEQUENCE [LARGE SCALE GENOMIC DNA]</scope>
    <source>
        <strain evidence="1 2">HYN0085</strain>
    </source>
</reference>
<proteinExistence type="predicted"/>
<dbReference type="Proteomes" id="UP000251993">
    <property type="component" value="Chromosome"/>
</dbReference>
<keyword evidence="2" id="KW-1185">Reference proteome</keyword>